<protein>
    <recommendedName>
        <fullName evidence="3">Tesmin/TSO1-like CXC domain-containing protein</fullName>
    </recommendedName>
</protein>
<dbReference type="Proteomes" id="UP001153737">
    <property type="component" value="Chromosome 4"/>
</dbReference>
<dbReference type="EMBL" id="OU896710">
    <property type="protein sequence ID" value="CAG9820817.1"/>
    <property type="molecule type" value="Genomic_DNA"/>
</dbReference>
<evidence type="ECO:0000313" key="1">
    <source>
        <dbReference type="EMBL" id="CAG9820817.1"/>
    </source>
</evidence>
<accession>A0A9N9SKU2</accession>
<evidence type="ECO:0008006" key="3">
    <source>
        <dbReference type="Google" id="ProtNLM"/>
    </source>
</evidence>
<reference evidence="1" key="1">
    <citation type="submission" date="2022-01" db="EMBL/GenBank/DDBJ databases">
        <authorList>
            <person name="King R."/>
        </authorList>
    </citation>
    <scope>NUCLEOTIDE SEQUENCE</scope>
</reference>
<sequence length="322" mass="35875">MGRNKLVGNQILDKFGLYLFFRKSIFSEFNQKICKHSEIFAISPLFGLGRNLKNVFFLKPRRGRTPEHLYSPTSFKYEESVATHILLLHAISGCDTSSSLFNIGKAKFVNALQKAPKIGTSLELFKKQDVDEQVLAKAGERLLIAVYGGGEDVRSLNELRFKCFTKSVSKAKFNLATLPPTTEAAEQHIYRSYLQVQMWLGYELDATKWGWTRGARGLEPLTTTAAPAPEALLKTISCKCTKNCGGMCGCRKAGLKCSVLCHNCAGQTCDNVTQLRAVDDEDSDDNNDIDDPAPLTLNLSELFLIQVMIRENLKTRGLGIFF</sequence>
<proteinExistence type="predicted"/>
<organism evidence="1 2">
    <name type="scientific">Phaedon cochleariae</name>
    <name type="common">Mustard beetle</name>
    <dbReference type="NCBI Taxonomy" id="80249"/>
    <lineage>
        <taxon>Eukaryota</taxon>
        <taxon>Metazoa</taxon>
        <taxon>Ecdysozoa</taxon>
        <taxon>Arthropoda</taxon>
        <taxon>Hexapoda</taxon>
        <taxon>Insecta</taxon>
        <taxon>Pterygota</taxon>
        <taxon>Neoptera</taxon>
        <taxon>Endopterygota</taxon>
        <taxon>Coleoptera</taxon>
        <taxon>Polyphaga</taxon>
        <taxon>Cucujiformia</taxon>
        <taxon>Chrysomeloidea</taxon>
        <taxon>Chrysomelidae</taxon>
        <taxon>Chrysomelinae</taxon>
        <taxon>Chrysomelini</taxon>
        <taxon>Phaedon</taxon>
    </lineage>
</organism>
<gene>
    <name evidence="1" type="ORF">PHAECO_LOCUS8739</name>
</gene>
<name>A0A9N9SKU2_PHACE</name>
<reference evidence="1" key="2">
    <citation type="submission" date="2022-10" db="EMBL/GenBank/DDBJ databases">
        <authorList>
            <consortium name="ENA_rothamsted_submissions"/>
            <consortium name="culmorum"/>
            <person name="King R."/>
        </authorList>
    </citation>
    <scope>NUCLEOTIDE SEQUENCE</scope>
</reference>
<evidence type="ECO:0000313" key="2">
    <source>
        <dbReference type="Proteomes" id="UP001153737"/>
    </source>
</evidence>
<dbReference type="AlphaFoldDB" id="A0A9N9SKU2"/>
<dbReference type="OrthoDB" id="6781249at2759"/>
<keyword evidence="2" id="KW-1185">Reference proteome</keyword>